<name>A0AAV5E3A5_ELECO</name>
<proteinExistence type="predicted"/>
<evidence type="ECO:0000313" key="3">
    <source>
        <dbReference type="Proteomes" id="UP001054889"/>
    </source>
</evidence>
<evidence type="ECO:0000313" key="2">
    <source>
        <dbReference type="EMBL" id="GJN17833.1"/>
    </source>
</evidence>
<dbReference type="Proteomes" id="UP001054889">
    <property type="component" value="Unassembled WGS sequence"/>
</dbReference>
<evidence type="ECO:0000259" key="1">
    <source>
        <dbReference type="Pfam" id="PF13966"/>
    </source>
</evidence>
<keyword evidence="3" id="KW-1185">Reference proteome</keyword>
<dbReference type="PANTHER" id="PTHR33116:SF78">
    <property type="entry name" value="OS12G0587133 PROTEIN"/>
    <property type="match status" value="1"/>
</dbReference>
<feature type="domain" description="Reverse transcriptase zinc-binding" evidence="1">
    <location>
        <begin position="204"/>
        <end position="282"/>
    </location>
</feature>
<reference evidence="2" key="1">
    <citation type="journal article" date="2018" name="DNA Res.">
        <title>Multiple hybrid de novo genome assembly of finger millet, an orphan allotetraploid crop.</title>
        <authorList>
            <person name="Hatakeyama M."/>
            <person name="Aluri S."/>
            <person name="Balachadran M.T."/>
            <person name="Sivarajan S.R."/>
            <person name="Patrignani A."/>
            <person name="Gruter S."/>
            <person name="Poveda L."/>
            <person name="Shimizu-Inatsugi R."/>
            <person name="Baeten J."/>
            <person name="Francoijs K.J."/>
            <person name="Nataraja K.N."/>
            <person name="Reddy Y.A.N."/>
            <person name="Phadnis S."/>
            <person name="Ravikumar R.L."/>
            <person name="Schlapbach R."/>
            <person name="Sreeman S.M."/>
            <person name="Shimizu K.K."/>
        </authorList>
    </citation>
    <scope>NUCLEOTIDE SEQUENCE</scope>
</reference>
<gene>
    <name evidence="2" type="primary">gb04934</name>
    <name evidence="2" type="ORF">PR202_gb04934</name>
</gene>
<protein>
    <recommendedName>
        <fullName evidence="1">Reverse transcriptase zinc-binding domain-containing protein</fullName>
    </recommendedName>
</protein>
<sequence>MAAIDSLHRAFIWSGEEKTSGAACMVAWDRVITPKHCGGLGVRNLRAQNQCLLLKLLHRLHSIGDSSWAAWVHEQADIPTMEGNLAGQHWDMLRELLSMYQALSTVEIGDGAMTSFWRDDWLPLGRLSDNLPALFSHCTKPSAAVRTVLADGVHAHLVPRLTRVAEDDLRRLEATLQQTQLTTAPDTRRSTLIGLDRKLRTAPIYQMIVASAPCPFAEFVWHNQTPPKVQFFTWLLSQDRIKSRVNLLTKRVVADATCKLCHGNTETSDHLIFRCDTAKGFWDAIGMDTTHASVERLWELRRPSPVPEKHYHTFLHLCCWQVWKHRNEVVFRSESPSL</sequence>
<dbReference type="Pfam" id="PF13966">
    <property type="entry name" value="zf-RVT"/>
    <property type="match status" value="1"/>
</dbReference>
<dbReference type="InterPro" id="IPR026960">
    <property type="entry name" value="RVT-Znf"/>
</dbReference>
<organism evidence="2 3">
    <name type="scientific">Eleusine coracana subsp. coracana</name>
    <dbReference type="NCBI Taxonomy" id="191504"/>
    <lineage>
        <taxon>Eukaryota</taxon>
        <taxon>Viridiplantae</taxon>
        <taxon>Streptophyta</taxon>
        <taxon>Embryophyta</taxon>
        <taxon>Tracheophyta</taxon>
        <taxon>Spermatophyta</taxon>
        <taxon>Magnoliopsida</taxon>
        <taxon>Liliopsida</taxon>
        <taxon>Poales</taxon>
        <taxon>Poaceae</taxon>
        <taxon>PACMAD clade</taxon>
        <taxon>Chloridoideae</taxon>
        <taxon>Cynodonteae</taxon>
        <taxon>Eleusininae</taxon>
        <taxon>Eleusine</taxon>
    </lineage>
</organism>
<comment type="caution">
    <text evidence="2">The sequence shown here is derived from an EMBL/GenBank/DDBJ whole genome shotgun (WGS) entry which is preliminary data.</text>
</comment>
<dbReference type="EMBL" id="BQKI01000073">
    <property type="protein sequence ID" value="GJN17833.1"/>
    <property type="molecule type" value="Genomic_DNA"/>
</dbReference>
<dbReference type="AlphaFoldDB" id="A0AAV5E3A5"/>
<dbReference type="PANTHER" id="PTHR33116">
    <property type="entry name" value="REVERSE TRANSCRIPTASE ZINC-BINDING DOMAIN-CONTAINING PROTEIN-RELATED-RELATED"/>
    <property type="match status" value="1"/>
</dbReference>
<reference evidence="2" key="2">
    <citation type="submission" date="2021-12" db="EMBL/GenBank/DDBJ databases">
        <title>Resequencing data analysis of finger millet.</title>
        <authorList>
            <person name="Hatakeyama M."/>
            <person name="Aluri S."/>
            <person name="Balachadran M.T."/>
            <person name="Sivarajan S.R."/>
            <person name="Poveda L."/>
            <person name="Shimizu-Inatsugi R."/>
            <person name="Schlapbach R."/>
            <person name="Sreeman S.M."/>
            <person name="Shimizu K.K."/>
        </authorList>
    </citation>
    <scope>NUCLEOTIDE SEQUENCE</scope>
</reference>
<accession>A0AAV5E3A5</accession>